<proteinExistence type="predicted"/>
<gene>
    <name evidence="2" type="ORF">G4L39_12015</name>
</gene>
<evidence type="ECO:0000313" key="2">
    <source>
        <dbReference type="EMBL" id="NGO40112.1"/>
    </source>
</evidence>
<dbReference type="Proteomes" id="UP000477311">
    <property type="component" value="Unassembled WGS sequence"/>
</dbReference>
<keyword evidence="3" id="KW-1185">Reference proteome</keyword>
<dbReference type="Pfam" id="PF05685">
    <property type="entry name" value="Uma2"/>
    <property type="match status" value="1"/>
</dbReference>
<comment type="caution">
    <text evidence="2">The sequence shown here is derived from an EMBL/GenBank/DDBJ whole genome shotgun (WGS) entry which is preliminary data.</text>
</comment>
<dbReference type="SUPFAM" id="SSF52980">
    <property type="entry name" value="Restriction endonuclease-like"/>
    <property type="match status" value="1"/>
</dbReference>
<evidence type="ECO:0000313" key="3">
    <source>
        <dbReference type="Proteomes" id="UP000477311"/>
    </source>
</evidence>
<reference evidence="2 3" key="1">
    <citation type="submission" date="2020-02" db="EMBL/GenBank/DDBJ databases">
        <title>Draft genome sequence of Limisphaera ngatamarikiensis NGM72.4T, a thermophilic Verrucomicrobia grouped in subdivision 3.</title>
        <authorList>
            <person name="Carere C.R."/>
            <person name="Steen J."/>
            <person name="Hugenholtz P."/>
            <person name="Stott M.B."/>
        </authorList>
    </citation>
    <scope>NUCLEOTIDE SEQUENCE [LARGE SCALE GENOMIC DNA]</scope>
    <source>
        <strain evidence="2 3">NGM72.4</strain>
    </source>
</reference>
<name>A0A6M1RZD2_9BACT</name>
<dbReference type="AlphaFoldDB" id="A0A6M1RZD2"/>
<sequence length="156" mass="17546">MSEAYEEILDGLPTLRAPPGERHERICQRLHARVAASLVAFPAAQLLACRTRIQLTAQTTIRPDLAVITRANAKLWLAAEVINPADHHTDTVIKKALYEEIRPARLWMIDPRYDNVEVYHATPYGLALQNILAGSESLTEALWPSFEIPIRELFAP</sequence>
<dbReference type="EMBL" id="JAAKYA010000079">
    <property type="protein sequence ID" value="NGO40112.1"/>
    <property type="molecule type" value="Genomic_DNA"/>
</dbReference>
<feature type="domain" description="Putative restriction endonuclease" evidence="1">
    <location>
        <begin position="7"/>
        <end position="150"/>
    </location>
</feature>
<dbReference type="InterPro" id="IPR008538">
    <property type="entry name" value="Uma2"/>
</dbReference>
<evidence type="ECO:0000259" key="1">
    <source>
        <dbReference type="Pfam" id="PF05685"/>
    </source>
</evidence>
<dbReference type="RefSeq" id="WP_165108425.1">
    <property type="nucleotide sequence ID" value="NZ_JAAKYA010000079.1"/>
</dbReference>
<dbReference type="InterPro" id="IPR011335">
    <property type="entry name" value="Restrct_endonuc-II-like"/>
</dbReference>
<dbReference type="InterPro" id="IPR012296">
    <property type="entry name" value="Nuclease_put_TT1808"/>
</dbReference>
<organism evidence="2 3">
    <name type="scientific">Limisphaera ngatamarikiensis</name>
    <dbReference type="NCBI Taxonomy" id="1324935"/>
    <lineage>
        <taxon>Bacteria</taxon>
        <taxon>Pseudomonadati</taxon>
        <taxon>Verrucomicrobiota</taxon>
        <taxon>Verrucomicrobiia</taxon>
        <taxon>Limisphaerales</taxon>
        <taxon>Limisphaeraceae</taxon>
        <taxon>Limisphaera</taxon>
    </lineage>
</organism>
<dbReference type="CDD" id="cd06260">
    <property type="entry name" value="DUF820-like"/>
    <property type="match status" value="1"/>
</dbReference>
<accession>A0A6M1RZD2</accession>
<protein>
    <recommendedName>
        <fullName evidence="1">Putative restriction endonuclease domain-containing protein</fullName>
    </recommendedName>
</protein>
<dbReference type="Gene3D" id="3.90.1570.10">
    <property type="entry name" value="tt1808, chain A"/>
    <property type="match status" value="1"/>
</dbReference>